<evidence type="ECO:0000256" key="7">
    <source>
        <dbReference type="SAM" id="Phobius"/>
    </source>
</evidence>
<dbReference type="GO" id="GO:0006829">
    <property type="term" value="P:zinc ion transport"/>
    <property type="evidence" value="ECO:0007669"/>
    <property type="project" value="InterPro"/>
</dbReference>
<dbReference type="PANTHER" id="PTHR13414">
    <property type="entry name" value="HUEL-CATION TRANSPORTER"/>
    <property type="match status" value="1"/>
</dbReference>
<proteinExistence type="predicted"/>
<dbReference type="SUPFAM" id="SSF161111">
    <property type="entry name" value="Cation efflux protein transmembrane domain-like"/>
    <property type="match status" value="1"/>
</dbReference>
<dbReference type="Proteomes" id="UP000261811">
    <property type="component" value="Unassembled WGS sequence"/>
</dbReference>
<feature type="transmembrane region" description="Helical" evidence="7">
    <location>
        <begin position="246"/>
        <end position="265"/>
    </location>
</feature>
<dbReference type="Gene3D" id="1.20.1510.10">
    <property type="entry name" value="Cation efflux protein transmembrane domain"/>
    <property type="match status" value="1"/>
</dbReference>
<sequence length="385" mass="40824">MHRNADHDPSADARTAGTDVSSGDPADPSGEIDDAGEDAGKDAGEDAGEDAKGGGESTLTVVLALLANLGIAIAKIIAAAATGSASMAAEAAHSVADTFNEVLLIVGLRRSERPADRAHPLGYGKERYIWTLLVAVAIFGMGGLFAFYQGYETLSGHPQEASPTAGYIVLSVSLVLEAISWRQAFRQVRQDARDARQTMSEYIRATDDPTSVSVLLEDSAALLGLVIAFAGLGLHQLTGSSAWDGIGSVLIGALLTAVAVILGRINLNLLVGNQADPRLVEGVRSRLGAAPEVEWVVDIVTMTFGARQVLVCARLDFRDHLGAADVERACVRMAQELRRAHEEINEVFLEPVPRDDPELRRRVIARYGRTLPQNPAEGASPTSET</sequence>
<feature type="region of interest" description="Disordered" evidence="6">
    <location>
        <begin position="1"/>
        <end position="53"/>
    </location>
</feature>
<dbReference type="RefSeq" id="WP_117359728.1">
    <property type="nucleotide sequence ID" value="NZ_QURH01000664.1"/>
</dbReference>
<comment type="subcellular location">
    <subcellularLocation>
        <location evidence="1">Membrane</location>
        <topology evidence="1">Multi-pass membrane protein</topology>
    </subcellularLocation>
</comment>
<evidence type="ECO:0000259" key="8">
    <source>
        <dbReference type="Pfam" id="PF01545"/>
    </source>
</evidence>
<comment type="caution">
    <text evidence="9">The sequence shown here is derived from an EMBL/GenBank/DDBJ whole genome shotgun (WGS) entry which is preliminary data.</text>
</comment>
<dbReference type="PANTHER" id="PTHR13414:SF9">
    <property type="entry name" value="PROTON-COUPLED ZINC ANTIPORTER SLC30A9, MITOCHONDRIAL"/>
    <property type="match status" value="1"/>
</dbReference>
<keyword evidence="3 7" id="KW-0812">Transmembrane</keyword>
<evidence type="ECO:0000256" key="5">
    <source>
        <dbReference type="ARBA" id="ARBA00023136"/>
    </source>
</evidence>
<organism evidence="9 10">
    <name type="scientific">Actinomadura logoneensis</name>
    <dbReference type="NCBI Taxonomy" id="2293572"/>
    <lineage>
        <taxon>Bacteria</taxon>
        <taxon>Bacillati</taxon>
        <taxon>Actinomycetota</taxon>
        <taxon>Actinomycetes</taxon>
        <taxon>Streptosporangiales</taxon>
        <taxon>Thermomonosporaceae</taxon>
        <taxon>Actinomadura</taxon>
    </lineage>
</organism>
<feature type="domain" description="Cation efflux protein transmembrane" evidence="8">
    <location>
        <begin position="61"/>
        <end position="270"/>
    </location>
</feature>
<feature type="transmembrane region" description="Helical" evidence="7">
    <location>
        <begin position="128"/>
        <end position="149"/>
    </location>
</feature>
<evidence type="ECO:0000256" key="2">
    <source>
        <dbReference type="ARBA" id="ARBA00022448"/>
    </source>
</evidence>
<dbReference type="InterPro" id="IPR058533">
    <property type="entry name" value="Cation_efflux_TM"/>
</dbReference>
<dbReference type="EMBL" id="QURH01000664">
    <property type="protein sequence ID" value="RFU38888.1"/>
    <property type="molecule type" value="Genomic_DNA"/>
</dbReference>
<evidence type="ECO:0000256" key="1">
    <source>
        <dbReference type="ARBA" id="ARBA00004141"/>
    </source>
</evidence>
<dbReference type="Pfam" id="PF01545">
    <property type="entry name" value="Cation_efflux"/>
    <property type="match status" value="1"/>
</dbReference>
<accession>A0A372JHP3</accession>
<evidence type="ECO:0000313" key="9">
    <source>
        <dbReference type="EMBL" id="RFU38888.1"/>
    </source>
</evidence>
<feature type="compositionally biased region" description="Basic and acidic residues" evidence="6">
    <location>
        <begin position="38"/>
        <end position="53"/>
    </location>
</feature>
<gene>
    <name evidence="9" type="ORF">DZF91_25305</name>
</gene>
<reference evidence="9 10" key="1">
    <citation type="submission" date="2018-08" db="EMBL/GenBank/DDBJ databases">
        <title>Actinomadura jelena sp. nov., a novel Actinomycete isolated from soil in Chad.</title>
        <authorList>
            <person name="Shi L."/>
        </authorList>
    </citation>
    <scope>NUCLEOTIDE SEQUENCE [LARGE SCALE GENOMIC DNA]</scope>
    <source>
        <strain evidence="9 10">NEAU-G17</strain>
    </source>
</reference>
<evidence type="ECO:0000313" key="10">
    <source>
        <dbReference type="Proteomes" id="UP000261811"/>
    </source>
</evidence>
<feature type="transmembrane region" description="Helical" evidence="7">
    <location>
        <begin position="214"/>
        <end position="234"/>
    </location>
</feature>
<evidence type="ECO:0000256" key="3">
    <source>
        <dbReference type="ARBA" id="ARBA00022692"/>
    </source>
</evidence>
<dbReference type="OrthoDB" id="9806522at2"/>
<keyword evidence="10" id="KW-1185">Reference proteome</keyword>
<feature type="transmembrane region" description="Helical" evidence="7">
    <location>
        <begin position="59"/>
        <end position="81"/>
    </location>
</feature>
<dbReference type="InterPro" id="IPR002524">
    <property type="entry name" value="Cation_efflux"/>
</dbReference>
<evidence type="ECO:0000256" key="6">
    <source>
        <dbReference type="SAM" id="MobiDB-lite"/>
    </source>
</evidence>
<feature type="compositionally biased region" description="Basic and acidic residues" evidence="6">
    <location>
        <begin position="1"/>
        <end position="11"/>
    </location>
</feature>
<dbReference type="GO" id="GO:0008324">
    <property type="term" value="F:monoatomic cation transmembrane transporter activity"/>
    <property type="evidence" value="ECO:0007669"/>
    <property type="project" value="InterPro"/>
</dbReference>
<keyword evidence="4 7" id="KW-1133">Transmembrane helix</keyword>
<name>A0A372JHP3_9ACTN</name>
<feature type="transmembrane region" description="Helical" evidence="7">
    <location>
        <begin position="161"/>
        <end position="179"/>
    </location>
</feature>
<dbReference type="InterPro" id="IPR040177">
    <property type="entry name" value="SLC30A9"/>
</dbReference>
<dbReference type="NCBIfam" id="TIGR01297">
    <property type="entry name" value="CDF"/>
    <property type="match status" value="1"/>
</dbReference>
<dbReference type="GO" id="GO:0016020">
    <property type="term" value="C:membrane"/>
    <property type="evidence" value="ECO:0007669"/>
    <property type="project" value="UniProtKB-SubCell"/>
</dbReference>
<keyword evidence="5 7" id="KW-0472">Membrane</keyword>
<keyword evidence="2" id="KW-0813">Transport</keyword>
<dbReference type="InterPro" id="IPR027469">
    <property type="entry name" value="Cation_efflux_TMD_sf"/>
</dbReference>
<evidence type="ECO:0000256" key="4">
    <source>
        <dbReference type="ARBA" id="ARBA00022989"/>
    </source>
</evidence>
<protein>
    <submittedName>
        <fullName evidence="9">Cation diffusion facilitator family transporter</fullName>
    </submittedName>
</protein>
<dbReference type="AlphaFoldDB" id="A0A372JHP3"/>